<comment type="caution">
    <text evidence="5">The sequence shown here is derived from an EMBL/GenBank/DDBJ whole genome shotgun (WGS) entry which is preliminary data.</text>
</comment>
<dbReference type="GO" id="GO:0006412">
    <property type="term" value="P:translation"/>
    <property type="evidence" value="ECO:0007669"/>
    <property type="project" value="TreeGrafter"/>
</dbReference>
<dbReference type="InterPro" id="IPR003029">
    <property type="entry name" value="S1_domain"/>
</dbReference>
<dbReference type="CDD" id="cd00164">
    <property type="entry name" value="S1_like"/>
    <property type="match status" value="2"/>
</dbReference>
<evidence type="ECO:0000256" key="1">
    <source>
        <dbReference type="ARBA" id="ARBA00006767"/>
    </source>
</evidence>
<dbReference type="PANTHER" id="PTHR10724">
    <property type="entry name" value="30S RIBOSOMAL PROTEIN S1"/>
    <property type="match status" value="1"/>
</dbReference>
<dbReference type="Proteomes" id="UP000481360">
    <property type="component" value="Unassembled WGS sequence"/>
</dbReference>
<protein>
    <submittedName>
        <fullName evidence="5">S1 RNA-binding domain-containing protein</fullName>
    </submittedName>
</protein>
<sequence>MSGTVAAIERFGVFVKLDDGPDHPLFAGVGFVSPAELSWRRISSTSDAVQLGQRVTAEFLQYDTWNMEARLSLKATQPDPLRTFSDVVTVGQELRGRVTMLVPFGVFVEIADGVEGLVPVPDLAQPGDEITVVVAEIDQKRRTVLLTGRG</sequence>
<dbReference type="Gene3D" id="2.40.50.140">
    <property type="entry name" value="Nucleic acid-binding proteins"/>
    <property type="match status" value="2"/>
</dbReference>
<dbReference type="GO" id="GO:0003735">
    <property type="term" value="F:structural constituent of ribosome"/>
    <property type="evidence" value="ECO:0007669"/>
    <property type="project" value="TreeGrafter"/>
</dbReference>
<name>A0A7C9RX64_9PSEU</name>
<reference evidence="5 6" key="1">
    <citation type="submission" date="2020-03" db="EMBL/GenBank/DDBJ databases">
        <title>Isolation and identification of active actinomycetes.</title>
        <authorList>
            <person name="Sun X."/>
        </authorList>
    </citation>
    <scope>NUCLEOTIDE SEQUENCE [LARGE SCALE GENOMIC DNA]</scope>
    <source>
        <strain evidence="5 6">NEAU-D13</strain>
    </source>
</reference>
<feature type="domain" description="S1 motif" evidence="4">
    <location>
        <begin position="91"/>
        <end position="149"/>
    </location>
</feature>
<evidence type="ECO:0000256" key="2">
    <source>
        <dbReference type="ARBA" id="ARBA00022980"/>
    </source>
</evidence>
<dbReference type="PROSITE" id="PS50126">
    <property type="entry name" value="S1"/>
    <property type="match status" value="2"/>
</dbReference>
<dbReference type="AlphaFoldDB" id="A0A7C9RX64"/>
<dbReference type="InterPro" id="IPR050437">
    <property type="entry name" value="Ribos_protein_bS1-like"/>
</dbReference>
<evidence type="ECO:0000313" key="6">
    <source>
        <dbReference type="Proteomes" id="UP000481360"/>
    </source>
</evidence>
<dbReference type="GO" id="GO:0022627">
    <property type="term" value="C:cytosolic small ribosomal subunit"/>
    <property type="evidence" value="ECO:0007669"/>
    <property type="project" value="TreeGrafter"/>
</dbReference>
<proteinExistence type="inferred from homology"/>
<dbReference type="EMBL" id="JAAMPJ010000011">
    <property type="protein sequence ID" value="NGY63943.1"/>
    <property type="molecule type" value="Genomic_DNA"/>
</dbReference>
<keyword evidence="3" id="KW-0687">Ribonucleoprotein</keyword>
<dbReference type="GO" id="GO:0003729">
    <property type="term" value="F:mRNA binding"/>
    <property type="evidence" value="ECO:0007669"/>
    <property type="project" value="TreeGrafter"/>
</dbReference>
<organism evidence="5 6">
    <name type="scientific">Lentzea alba</name>
    <dbReference type="NCBI Taxonomy" id="2714351"/>
    <lineage>
        <taxon>Bacteria</taxon>
        <taxon>Bacillati</taxon>
        <taxon>Actinomycetota</taxon>
        <taxon>Actinomycetes</taxon>
        <taxon>Pseudonocardiales</taxon>
        <taxon>Pseudonocardiaceae</taxon>
        <taxon>Lentzea</taxon>
    </lineage>
</organism>
<evidence type="ECO:0000313" key="5">
    <source>
        <dbReference type="EMBL" id="NGY63943.1"/>
    </source>
</evidence>
<feature type="domain" description="S1 motif" evidence="4">
    <location>
        <begin position="1"/>
        <end position="74"/>
    </location>
</feature>
<keyword evidence="2" id="KW-0689">Ribosomal protein</keyword>
<dbReference type="SUPFAM" id="SSF50249">
    <property type="entry name" value="Nucleic acid-binding proteins"/>
    <property type="match status" value="2"/>
</dbReference>
<dbReference type="SMART" id="SM00316">
    <property type="entry name" value="S1"/>
    <property type="match status" value="2"/>
</dbReference>
<dbReference type="PANTHER" id="PTHR10724:SF7">
    <property type="entry name" value="SMALL RIBOSOMAL SUBUNIT PROTEIN BS1C"/>
    <property type="match status" value="1"/>
</dbReference>
<keyword evidence="6" id="KW-1185">Reference proteome</keyword>
<evidence type="ECO:0000259" key="4">
    <source>
        <dbReference type="PROSITE" id="PS50126"/>
    </source>
</evidence>
<gene>
    <name evidence="5" type="ORF">G7043_33985</name>
</gene>
<dbReference type="Pfam" id="PF00575">
    <property type="entry name" value="S1"/>
    <property type="match status" value="2"/>
</dbReference>
<accession>A0A7C9RX64</accession>
<evidence type="ECO:0000256" key="3">
    <source>
        <dbReference type="ARBA" id="ARBA00023274"/>
    </source>
</evidence>
<dbReference type="InterPro" id="IPR012340">
    <property type="entry name" value="NA-bd_OB-fold"/>
</dbReference>
<comment type="similarity">
    <text evidence="1">Belongs to the bacterial ribosomal protein bS1 family.</text>
</comment>